<dbReference type="Pfam" id="PF09299">
    <property type="entry name" value="Mu-transpos_C"/>
    <property type="match status" value="1"/>
</dbReference>
<dbReference type="InterPro" id="IPR001584">
    <property type="entry name" value="Integrase_cat-core"/>
</dbReference>
<keyword evidence="3" id="KW-1185">Reference proteome</keyword>
<dbReference type="InterPro" id="IPR012337">
    <property type="entry name" value="RNaseH-like_sf"/>
</dbReference>
<dbReference type="PANTHER" id="PTHR35004:SF6">
    <property type="entry name" value="TRANSPOSASE"/>
    <property type="match status" value="1"/>
</dbReference>
<dbReference type="Gene3D" id="3.30.420.10">
    <property type="entry name" value="Ribonuclease H-like superfamily/Ribonuclease H"/>
    <property type="match status" value="1"/>
</dbReference>
<dbReference type="GO" id="GO:0015074">
    <property type="term" value="P:DNA integration"/>
    <property type="evidence" value="ECO:0007669"/>
    <property type="project" value="InterPro"/>
</dbReference>
<dbReference type="STRING" id="697303.Thewi_2109"/>
<organism evidence="2 3">
    <name type="scientific">Thermoanaerobacter wiegelii Rt8.B1</name>
    <dbReference type="NCBI Taxonomy" id="697303"/>
    <lineage>
        <taxon>Bacteria</taxon>
        <taxon>Bacillati</taxon>
        <taxon>Bacillota</taxon>
        <taxon>Clostridia</taxon>
        <taxon>Thermoanaerobacterales</taxon>
        <taxon>Thermoanaerobacteraceae</taxon>
        <taxon>Thermoanaerobacter</taxon>
    </lineage>
</organism>
<accession>G2MTS9</accession>
<dbReference type="eggNOG" id="COG2801">
    <property type="taxonomic scope" value="Bacteria"/>
</dbReference>
<gene>
    <name evidence="2" type="ORF">Thewi_2109</name>
</gene>
<dbReference type="InterPro" id="IPR036397">
    <property type="entry name" value="RNaseH_sf"/>
</dbReference>
<name>G2MTS9_9THEO</name>
<evidence type="ECO:0000259" key="1">
    <source>
        <dbReference type="PROSITE" id="PS50994"/>
    </source>
</evidence>
<dbReference type="HOGENOM" id="CLU_038364_0_0_9"/>
<dbReference type="InterPro" id="IPR009057">
    <property type="entry name" value="Homeodomain-like_sf"/>
</dbReference>
<feature type="domain" description="Integrase catalytic" evidence="1">
    <location>
        <begin position="150"/>
        <end position="319"/>
    </location>
</feature>
<sequence>MLDEKAREAIALKRFSLISPVLNGQVKNQKEYFDALSDKPIEIPYLGMRRYTPKTLRGWLYQYLRGGIEALKPGYRSDRGKYRKIDFELSEKIKQKKLEHSEMPNKLLYETLIGEGIISPDKVSLSTFYRFLKNIPVKSLDKEKEGKTKRFSHEYINELWQTDVMYGPYIKEGKTKRQTYLIAYIDDASRLCTYARFYYTQNFLALRDSFKEAVLRRGIPKMLYTDNGKIYRSTQLEYICASLGTSLIHAEPFSPHSKGKIERFFHTVRMRFLSTIDPTSVKSIDELNMMFFKWLEDDYNRKEHSSIGMSPLDFFMSQVSRINMCNIDMLNECFLIRVNRKVNKDATLKVENILYETEEKFKNMHLEVRYDPEWLKDNTPLLLYYEGKKVGEAYKVNFHENAKIPAAYIKGKNDVNENEEISDFTKHKVISFGSLSIVGVGIFLNARPIILY</sequence>
<dbReference type="Pfam" id="PF00665">
    <property type="entry name" value="rve"/>
    <property type="match status" value="1"/>
</dbReference>
<dbReference type="SUPFAM" id="SSF53098">
    <property type="entry name" value="Ribonuclease H-like"/>
    <property type="match status" value="1"/>
</dbReference>
<dbReference type="RefSeq" id="WP_014063393.1">
    <property type="nucleotide sequence ID" value="NC_015958.1"/>
</dbReference>
<dbReference type="PROSITE" id="PS50994">
    <property type="entry name" value="INTEGRASE"/>
    <property type="match status" value="1"/>
</dbReference>
<evidence type="ECO:0000313" key="3">
    <source>
        <dbReference type="Proteomes" id="UP000008276"/>
    </source>
</evidence>
<dbReference type="AlphaFoldDB" id="G2MTS9"/>
<dbReference type="KEGG" id="twi:Thewi_2109"/>
<reference evidence="2 3" key="1">
    <citation type="submission" date="2011-08" db="EMBL/GenBank/DDBJ databases">
        <title>Complete sequence of Thermoanaerobacter wiegelii Rt8.B1.</title>
        <authorList>
            <consortium name="US DOE Joint Genome Institute"/>
            <person name="Lucas S."/>
            <person name="Han J."/>
            <person name="Lapidus A."/>
            <person name="Cheng J.-F."/>
            <person name="Goodwin L."/>
            <person name="Pitluck S."/>
            <person name="Peters L."/>
            <person name="Mikhailova N."/>
            <person name="Zeytun A."/>
            <person name="Daligault H."/>
            <person name="Detter J.C."/>
            <person name="Han C."/>
            <person name="Tapia R."/>
            <person name="Land M."/>
            <person name="Hauser L."/>
            <person name="Kyrpides N."/>
            <person name="Ivanova N."/>
            <person name="Pagani I."/>
            <person name="Hemme C."/>
            <person name="Woyke T."/>
        </authorList>
    </citation>
    <scope>NUCLEOTIDE SEQUENCE [LARGE SCALE GENOMIC DNA]</scope>
    <source>
        <strain evidence="2 3">Rt8.B1</strain>
    </source>
</reference>
<dbReference type="SUPFAM" id="SSF46689">
    <property type="entry name" value="Homeodomain-like"/>
    <property type="match status" value="1"/>
</dbReference>
<dbReference type="EMBL" id="CP002991">
    <property type="protein sequence ID" value="AEM79464.1"/>
    <property type="molecule type" value="Genomic_DNA"/>
</dbReference>
<evidence type="ECO:0000313" key="2">
    <source>
        <dbReference type="EMBL" id="AEM79464.1"/>
    </source>
</evidence>
<dbReference type="InterPro" id="IPR015378">
    <property type="entry name" value="Transposase-like_Mu_C"/>
</dbReference>
<proteinExistence type="predicted"/>
<protein>
    <submittedName>
        <fullName evidence="2">Integrase catalytic region</fullName>
    </submittedName>
</protein>
<dbReference type="PANTHER" id="PTHR35004">
    <property type="entry name" value="TRANSPOSASE RV3428C-RELATED"/>
    <property type="match status" value="1"/>
</dbReference>
<dbReference type="Proteomes" id="UP000008276">
    <property type="component" value="Chromosome"/>
</dbReference>
<dbReference type="GO" id="GO:0003676">
    <property type="term" value="F:nucleic acid binding"/>
    <property type="evidence" value="ECO:0007669"/>
    <property type="project" value="InterPro"/>
</dbReference>